<keyword evidence="2" id="KW-0673">Quorum sensing</keyword>
<keyword evidence="3" id="KW-0645">Protease</keyword>
<proteinExistence type="predicted"/>
<evidence type="ECO:0000256" key="5">
    <source>
        <dbReference type="ARBA" id="ARBA00022801"/>
    </source>
</evidence>
<evidence type="ECO:0000256" key="8">
    <source>
        <dbReference type="SAM" id="Phobius"/>
    </source>
</evidence>
<evidence type="ECO:0000313" key="9">
    <source>
        <dbReference type="EMBL" id="WZL71199.1"/>
    </source>
</evidence>
<feature type="transmembrane region" description="Helical" evidence="8">
    <location>
        <begin position="141"/>
        <end position="157"/>
    </location>
</feature>
<keyword evidence="7 8" id="KW-0472">Membrane</keyword>
<feature type="transmembrane region" description="Helical" evidence="8">
    <location>
        <begin position="163"/>
        <end position="182"/>
    </location>
</feature>
<dbReference type="RefSeq" id="WP_341878161.1">
    <property type="nucleotide sequence ID" value="NZ_CP121687.1"/>
</dbReference>
<feature type="transmembrane region" description="Helical" evidence="8">
    <location>
        <begin position="104"/>
        <end position="120"/>
    </location>
</feature>
<dbReference type="SMART" id="SM00793">
    <property type="entry name" value="AgrB"/>
    <property type="match status" value="1"/>
</dbReference>
<protein>
    <submittedName>
        <fullName evidence="9">Accessory gene regulator B family protein</fullName>
    </submittedName>
</protein>
<organism evidence="9 10">
    <name type="scientific">Defluviitalea saccharophila</name>
    <dbReference type="NCBI Taxonomy" id="879970"/>
    <lineage>
        <taxon>Bacteria</taxon>
        <taxon>Bacillati</taxon>
        <taxon>Bacillota</taxon>
        <taxon>Clostridia</taxon>
        <taxon>Lachnospirales</taxon>
        <taxon>Defluviitaleaceae</taxon>
        <taxon>Defluviitalea</taxon>
    </lineage>
</organism>
<dbReference type="EMBL" id="CP121687">
    <property type="protein sequence ID" value="WZL71199.1"/>
    <property type="molecule type" value="Genomic_DNA"/>
</dbReference>
<gene>
    <name evidence="9" type="ORF">QBE51_06685</name>
</gene>
<evidence type="ECO:0000256" key="1">
    <source>
        <dbReference type="ARBA" id="ARBA00022475"/>
    </source>
</evidence>
<feature type="transmembrane region" description="Helical" evidence="8">
    <location>
        <begin position="41"/>
        <end position="67"/>
    </location>
</feature>
<evidence type="ECO:0000313" key="10">
    <source>
        <dbReference type="Proteomes" id="UP001486565"/>
    </source>
</evidence>
<sequence length="189" mass="21801">MIDRLAAGISYQIYKKQLFSHTQIRQIQYGLQALISETVKIVFLCMLLFLTGHLKSGLFAMVVFSSLRIWAGGYHASSYFKCFIISLSAIYTSVFAGLNIQNDIIFFVQAIFSFCIIFKFSPAEHKNQPIISRERRKKIHTIALGTFIIWLCILFKISGPWKYIGMNAIFIETLTIIYMLFIEKTLKDQ</sequence>
<feature type="transmembrane region" description="Helical" evidence="8">
    <location>
        <begin position="79"/>
        <end position="98"/>
    </location>
</feature>
<keyword evidence="6 8" id="KW-1133">Transmembrane helix</keyword>
<evidence type="ECO:0000256" key="6">
    <source>
        <dbReference type="ARBA" id="ARBA00022989"/>
    </source>
</evidence>
<evidence type="ECO:0000256" key="2">
    <source>
        <dbReference type="ARBA" id="ARBA00022654"/>
    </source>
</evidence>
<accession>A0ABZ2Y9A1</accession>
<keyword evidence="1" id="KW-1003">Cell membrane</keyword>
<evidence type="ECO:0000256" key="4">
    <source>
        <dbReference type="ARBA" id="ARBA00022692"/>
    </source>
</evidence>
<keyword evidence="4 8" id="KW-0812">Transmembrane</keyword>
<evidence type="ECO:0000256" key="3">
    <source>
        <dbReference type="ARBA" id="ARBA00022670"/>
    </source>
</evidence>
<evidence type="ECO:0000256" key="7">
    <source>
        <dbReference type="ARBA" id="ARBA00023136"/>
    </source>
</evidence>
<name>A0ABZ2Y9A1_9FIRM</name>
<dbReference type="Pfam" id="PF04647">
    <property type="entry name" value="AgrB"/>
    <property type="match status" value="1"/>
</dbReference>
<reference evidence="9 10" key="1">
    <citation type="submission" date="2023-03" db="EMBL/GenBank/DDBJ databases">
        <title>Novel Species.</title>
        <authorList>
            <person name="Ma S."/>
        </authorList>
    </citation>
    <scope>NUCLEOTIDE SEQUENCE [LARGE SCALE GENOMIC DNA]</scope>
    <source>
        <strain evidence="9 10">LIND6LT2</strain>
    </source>
</reference>
<dbReference type="InterPro" id="IPR006741">
    <property type="entry name" value="AgrB"/>
</dbReference>
<dbReference type="Proteomes" id="UP001486565">
    <property type="component" value="Chromosome"/>
</dbReference>
<keyword evidence="5" id="KW-0378">Hydrolase</keyword>
<keyword evidence="10" id="KW-1185">Reference proteome</keyword>